<protein>
    <submittedName>
        <fullName evidence="1">Uncharacterized protein</fullName>
    </submittedName>
</protein>
<keyword evidence="2" id="KW-1185">Reference proteome</keyword>
<evidence type="ECO:0000313" key="1">
    <source>
        <dbReference type="EMBL" id="GLQ91968.1"/>
    </source>
</evidence>
<sequence>MYEVVNHAIERHWIIKKQCVSILVEPLKSNFVGKLCLQKIRTWQQCWLIREELGAIDLGERFGEIAEGRYWRMSASNPKQTIRAKSGRDFG</sequence>
<dbReference type="EMBL" id="BSOB01000008">
    <property type="protein sequence ID" value="GLQ91968.1"/>
    <property type="molecule type" value="Genomic_DNA"/>
</dbReference>
<name>A0ABQ5XK15_9GAMM</name>
<proteinExistence type="predicted"/>
<evidence type="ECO:0000313" key="2">
    <source>
        <dbReference type="Proteomes" id="UP001156670"/>
    </source>
</evidence>
<gene>
    <name evidence="1" type="ORF">GCM10007901_09190</name>
</gene>
<dbReference type="Proteomes" id="UP001156670">
    <property type="component" value="Unassembled WGS sequence"/>
</dbReference>
<accession>A0ABQ5XK15</accession>
<reference evidence="2" key="1">
    <citation type="journal article" date="2019" name="Int. J. Syst. Evol. Microbiol.">
        <title>The Global Catalogue of Microorganisms (GCM) 10K type strain sequencing project: providing services to taxonomists for standard genome sequencing and annotation.</title>
        <authorList>
            <consortium name="The Broad Institute Genomics Platform"/>
            <consortium name="The Broad Institute Genome Sequencing Center for Infectious Disease"/>
            <person name="Wu L."/>
            <person name="Ma J."/>
        </authorList>
    </citation>
    <scope>NUCLEOTIDE SEQUENCE [LARGE SCALE GENOMIC DNA]</scope>
    <source>
        <strain evidence="2">NBRC 111980</strain>
    </source>
</reference>
<comment type="caution">
    <text evidence="1">The sequence shown here is derived from an EMBL/GenBank/DDBJ whole genome shotgun (WGS) entry which is preliminary data.</text>
</comment>
<organism evidence="1 2">
    <name type="scientific">Dyella acidisoli</name>
    <dbReference type="NCBI Taxonomy" id="1867834"/>
    <lineage>
        <taxon>Bacteria</taxon>
        <taxon>Pseudomonadati</taxon>
        <taxon>Pseudomonadota</taxon>
        <taxon>Gammaproteobacteria</taxon>
        <taxon>Lysobacterales</taxon>
        <taxon>Rhodanobacteraceae</taxon>
        <taxon>Dyella</taxon>
    </lineage>
</organism>